<feature type="domain" description="DNA polymerase III beta sliding clamp C-terminal" evidence="13">
    <location>
        <begin position="262"/>
        <end position="371"/>
    </location>
</feature>
<evidence type="ECO:0000256" key="5">
    <source>
        <dbReference type="ARBA" id="ARBA00022679"/>
    </source>
</evidence>
<dbReference type="InterPro" id="IPR046938">
    <property type="entry name" value="DNA_clamp_sf"/>
</dbReference>
<evidence type="ECO:0000256" key="11">
    <source>
        <dbReference type="ARBA" id="ARBA00033276"/>
    </source>
</evidence>
<dbReference type="SMR" id="Q72G58"/>
<dbReference type="OrthoDB" id="8421503at2"/>
<evidence type="ECO:0000259" key="12">
    <source>
        <dbReference type="Pfam" id="PF00712"/>
    </source>
</evidence>
<dbReference type="InterPro" id="IPR022635">
    <property type="entry name" value="DNA_polIII_beta_C"/>
</dbReference>
<dbReference type="EnsemblBacteria" id="AAS94486">
    <property type="protein sequence ID" value="AAS94486"/>
    <property type="gene ID" value="DVU_0002"/>
</dbReference>
<dbReference type="PATRIC" id="fig|882.5.peg.2"/>
<dbReference type="EMBL" id="AE017285">
    <property type="protein sequence ID" value="AAS94486.1"/>
    <property type="molecule type" value="Genomic_DNA"/>
</dbReference>
<evidence type="ECO:0000256" key="9">
    <source>
        <dbReference type="ARBA" id="ARBA00023125"/>
    </source>
</evidence>
<dbReference type="CDD" id="cd00140">
    <property type="entry name" value="beta_clamp"/>
    <property type="match status" value="1"/>
</dbReference>
<protein>
    <recommendedName>
        <fullName evidence="3">Beta sliding clamp</fullName>
    </recommendedName>
    <alternativeName>
        <fullName evidence="11">Beta-clamp processivity factor</fullName>
    </alternativeName>
    <alternativeName>
        <fullName evidence="10">DNA polymerase III beta sliding clamp subunit</fullName>
    </alternativeName>
</protein>
<keyword evidence="8" id="KW-0239">DNA-directed DNA polymerase</keyword>
<sequence>MYLKVYKEDVIEGLQKAANIIPAKTGAAYLRSIWLNAADGTLSVMATDSNIEFRGTYTAEVTEPGLAGVQGRAFVDLLRKLPAGEIVLQLDAEANVLRIEQGRRKYKLPVNDPVWFQNFSDFPADGAVVWSGDFLQELIDRIAFCISDEDAVEAIACLFMKPVAEGRIEACGLNGHQFAMLRFLHDDLHAKLPAEGVLVQKKYLGELKKWLGADEIELNISEKRMHLRTGDGRETFSLPLSSYQYPDYMNFIAKLQGEGVSNLEVDRKEGMDALDRLQIFNSDNNRCTYFDLSGGEVVLTAQGQDVGSASESLEASYDGDIRRIAFPTRNLIDIMNHYQSGRLRLTLTGAEGPCGISGEEDPEYQVIVMPMKIVEETYYSEEEV</sequence>
<evidence type="ECO:0000256" key="3">
    <source>
        <dbReference type="ARBA" id="ARBA00021035"/>
    </source>
</evidence>
<dbReference type="PhylomeDB" id="Q72G58"/>
<comment type="similarity">
    <text evidence="2">Belongs to the beta sliding clamp family.</text>
</comment>
<dbReference type="Proteomes" id="UP000002194">
    <property type="component" value="Chromosome"/>
</dbReference>
<dbReference type="GO" id="GO:0008408">
    <property type="term" value="F:3'-5' exonuclease activity"/>
    <property type="evidence" value="ECO:0007669"/>
    <property type="project" value="InterPro"/>
</dbReference>
<dbReference type="SMART" id="SM00480">
    <property type="entry name" value="POL3Bc"/>
    <property type="match status" value="1"/>
</dbReference>
<keyword evidence="6 14" id="KW-0548">Nucleotidyltransferase</keyword>
<comment type="subcellular location">
    <subcellularLocation>
        <location evidence="1">Cytoplasm</location>
    </subcellularLocation>
</comment>
<dbReference type="KEGG" id="dvu:DVU_0002"/>
<feature type="domain" description="DNA polymerase III beta sliding clamp N-terminal" evidence="12">
    <location>
        <begin position="1"/>
        <end position="111"/>
    </location>
</feature>
<reference evidence="14 15" key="1">
    <citation type="journal article" date="2004" name="Nat. Biotechnol.">
        <title>The genome sequence of the anaerobic, sulfate-reducing bacterium Desulfovibrio vulgaris Hildenborough.</title>
        <authorList>
            <person name="Heidelberg J.F."/>
            <person name="Seshadri R."/>
            <person name="Haveman S.A."/>
            <person name="Hemme C.L."/>
            <person name="Paulsen I.T."/>
            <person name="Kolonay J.F."/>
            <person name="Eisen J.A."/>
            <person name="Ward N."/>
            <person name="Methe B."/>
            <person name="Brinkac L.M."/>
            <person name="Daugherty S.C."/>
            <person name="Deboy R.T."/>
            <person name="Dodson R.J."/>
            <person name="Durkin A.S."/>
            <person name="Madupu R."/>
            <person name="Nelson W.C."/>
            <person name="Sullivan S.A."/>
            <person name="Fouts D."/>
            <person name="Haft D.H."/>
            <person name="Selengut J."/>
            <person name="Peterson J.D."/>
            <person name="Davidsen T.M."/>
            <person name="Zafar N."/>
            <person name="Zhou L."/>
            <person name="Radune D."/>
            <person name="Dimitrov G."/>
            <person name="Hance M."/>
            <person name="Tran K."/>
            <person name="Khouri H."/>
            <person name="Gill J."/>
            <person name="Utterback T.R."/>
            <person name="Feldblyum T.V."/>
            <person name="Wall J.D."/>
            <person name="Voordouw G."/>
            <person name="Fraser C.M."/>
        </authorList>
    </citation>
    <scope>NUCLEOTIDE SEQUENCE [LARGE SCALE GENOMIC DNA]</scope>
    <source>
        <strain evidence="15">ATCC 29579 / DSM 644 / NCIMB 8303 / VKM B-1760 / Hildenborough</strain>
    </source>
</reference>
<keyword evidence="7" id="KW-0235">DNA replication</keyword>
<evidence type="ECO:0000256" key="2">
    <source>
        <dbReference type="ARBA" id="ARBA00010752"/>
    </source>
</evidence>
<dbReference type="GO" id="GO:0006271">
    <property type="term" value="P:DNA strand elongation involved in DNA replication"/>
    <property type="evidence" value="ECO:0007669"/>
    <property type="project" value="TreeGrafter"/>
</dbReference>
<keyword evidence="9" id="KW-0238">DNA-binding</keyword>
<evidence type="ECO:0000256" key="7">
    <source>
        <dbReference type="ARBA" id="ARBA00022705"/>
    </source>
</evidence>
<dbReference type="HOGENOM" id="CLU_038149_4_0_7"/>
<dbReference type="GO" id="GO:0009360">
    <property type="term" value="C:DNA polymerase III complex"/>
    <property type="evidence" value="ECO:0007669"/>
    <property type="project" value="InterPro"/>
</dbReference>
<keyword evidence="4" id="KW-0963">Cytoplasm</keyword>
<dbReference type="PaxDb" id="882-DVU_0002"/>
<dbReference type="SUPFAM" id="SSF55979">
    <property type="entry name" value="DNA clamp"/>
    <property type="match status" value="3"/>
</dbReference>
<dbReference type="eggNOG" id="COG0592">
    <property type="taxonomic scope" value="Bacteria"/>
</dbReference>
<evidence type="ECO:0000256" key="6">
    <source>
        <dbReference type="ARBA" id="ARBA00022695"/>
    </source>
</evidence>
<evidence type="ECO:0000313" key="15">
    <source>
        <dbReference type="Proteomes" id="UP000002194"/>
    </source>
</evidence>
<dbReference type="InterPro" id="IPR001001">
    <property type="entry name" value="DNA_polIII_beta"/>
</dbReference>
<proteinExistence type="inferred from homology"/>
<dbReference type="PANTHER" id="PTHR30478:SF0">
    <property type="entry name" value="BETA SLIDING CLAMP"/>
    <property type="match status" value="1"/>
</dbReference>
<organism evidence="14 15">
    <name type="scientific">Nitratidesulfovibrio vulgaris (strain ATCC 29579 / DSM 644 / CCUG 34227 / NCIMB 8303 / VKM B-1760 / Hildenborough)</name>
    <name type="common">Desulfovibrio vulgaris</name>
    <dbReference type="NCBI Taxonomy" id="882"/>
    <lineage>
        <taxon>Bacteria</taxon>
        <taxon>Pseudomonadati</taxon>
        <taxon>Thermodesulfobacteriota</taxon>
        <taxon>Desulfovibrionia</taxon>
        <taxon>Desulfovibrionales</taxon>
        <taxon>Desulfovibrionaceae</taxon>
        <taxon>Nitratidesulfovibrio</taxon>
    </lineage>
</organism>
<dbReference type="Pfam" id="PF02768">
    <property type="entry name" value="DNA_pol3_beta_3"/>
    <property type="match status" value="1"/>
</dbReference>
<dbReference type="Pfam" id="PF00712">
    <property type="entry name" value="DNA_pol3_beta"/>
    <property type="match status" value="1"/>
</dbReference>
<dbReference type="PANTHER" id="PTHR30478">
    <property type="entry name" value="DNA POLYMERASE III SUBUNIT BETA"/>
    <property type="match status" value="1"/>
</dbReference>
<dbReference type="DNASU" id="2794971"/>
<dbReference type="GO" id="GO:0003887">
    <property type="term" value="F:DNA-directed DNA polymerase activity"/>
    <property type="evidence" value="ECO:0007669"/>
    <property type="project" value="UniProtKB-KW"/>
</dbReference>
<evidence type="ECO:0000256" key="10">
    <source>
        <dbReference type="ARBA" id="ARBA00030988"/>
    </source>
</evidence>
<keyword evidence="15" id="KW-1185">Reference proteome</keyword>
<dbReference type="STRING" id="882.DVU_0002"/>
<keyword evidence="5 14" id="KW-0808">Transferase</keyword>
<dbReference type="Gene3D" id="3.70.10.10">
    <property type="match status" value="1"/>
</dbReference>
<dbReference type="GO" id="GO:0005737">
    <property type="term" value="C:cytoplasm"/>
    <property type="evidence" value="ECO:0007669"/>
    <property type="project" value="UniProtKB-SubCell"/>
</dbReference>
<dbReference type="Gene3D" id="3.10.150.10">
    <property type="entry name" value="DNA Polymerase III, subunit A, domain 2"/>
    <property type="match status" value="1"/>
</dbReference>
<evidence type="ECO:0000313" key="14">
    <source>
        <dbReference type="EMBL" id="AAS94486.1"/>
    </source>
</evidence>
<evidence type="ECO:0000256" key="8">
    <source>
        <dbReference type="ARBA" id="ARBA00022932"/>
    </source>
</evidence>
<evidence type="ECO:0000256" key="4">
    <source>
        <dbReference type="ARBA" id="ARBA00022490"/>
    </source>
</evidence>
<dbReference type="InterPro" id="IPR022634">
    <property type="entry name" value="DNA_polIII_beta_N"/>
</dbReference>
<evidence type="ECO:0000259" key="13">
    <source>
        <dbReference type="Pfam" id="PF02768"/>
    </source>
</evidence>
<dbReference type="NCBIfam" id="TIGR00663">
    <property type="entry name" value="dnan"/>
    <property type="match status" value="1"/>
</dbReference>
<evidence type="ECO:0000256" key="1">
    <source>
        <dbReference type="ARBA" id="ARBA00004496"/>
    </source>
</evidence>
<gene>
    <name evidence="14" type="primary">dnaN</name>
    <name evidence="14" type="ordered locus">DVU_0002</name>
</gene>
<name>Q72G58_NITV2</name>
<dbReference type="RefSeq" id="WP_010937313.1">
    <property type="nucleotide sequence ID" value="NC_002937.3"/>
</dbReference>
<dbReference type="AlphaFoldDB" id="Q72G58"/>
<dbReference type="GO" id="GO:0003677">
    <property type="term" value="F:DNA binding"/>
    <property type="evidence" value="ECO:0007669"/>
    <property type="project" value="UniProtKB-KW"/>
</dbReference>
<accession>Q72G58</accession>